<keyword evidence="2" id="KW-1185">Reference proteome</keyword>
<evidence type="ECO:0000313" key="1">
    <source>
        <dbReference type="EMBL" id="CAB3808708.1"/>
    </source>
</evidence>
<gene>
    <name evidence="1" type="ORF">LMG28614_06866</name>
</gene>
<evidence type="ECO:0000313" key="2">
    <source>
        <dbReference type="Proteomes" id="UP000494365"/>
    </source>
</evidence>
<proteinExistence type="predicted"/>
<name>A0A6S7BYP7_9BURK</name>
<evidence type="ECO:0008006" key="3">
    <source>
        <dbReference type="Google" id="ProtNLM"/>
    </source>
</evidence>
<reference evidence="1 2" key="1">
    <citation type="submission" date="2020-04" db="EMBL/GenBank/DDBJ databases">
        <authorList>
            <person name="De Canck E."/>
        </authorList>
    </citation>
    <scope>NUCLEOTIDE SEQUENCE [LARGE SCALE GENOMIC DNA]</scope>
    <source>
        <strain evidence="1 2">LMG 28614</strain>
    </source>
</reference>
<protein>
    <recommendedName>
        <fullName evidence="3">Fis family transcriptional regulator</fullName>
    </recommendedName>
</protein>
<sequence>MFLLPMPDECIRKLSLVGHLALEGSQRTEGNRDLINELTRVLYLTFCMQEVNVGCANPGVFINAEEALDRTVQLAEQTGVWRIDPKDVAAIEPILRMYDEELAASSTRTFLEAEKRLKKLLEGHHECSPLQQRFGVGLSRS</sequence>
<dbReference type="EMBL" id="CADIKK010000061">
    <property type="protein sequence ID" value="CAB3808708.1"/>
    <property type="molecule type" value="Genomic_DNA"/>
</dbReference>
<dbReference type="AlphaFoldDB" id="A0A6S7BYP7"/>
<organism evidence="1 2">
    <name type="scientific">Paraburkholderia ultramafica</name>
    <dbReference type="NCBI Taxonomy" id="1544867"/>
    <lineage>
        <taxon>Bacteria</taxon>
        <taxon>Pseudomonadati</taxon>
        <taxon>Pseudomonadota</taxon>
        <taxon>Betaproteobacteria</taxon>
        <taxon>Burkholderiales</taxon>
        <taxon>Burkholderiaceae</taxon>
        <taxon>Paraburkholderia</taxon>
    </lineage>
</organism>
<dbReference type="Proteomes" id="UP000494365">
    <property type="component" value="Unassembled WGS sequence"/>
</dbReference>
<dbReference type="RefSeq" id="WP_175153729.1">
    <property type="nucleotide sequence ID" value="NZ_CADIKK010000061.1"/>
</dbReference>
<accession>A0A6S7BYP7</accession>